<gene>
    <name evidence="1" type="ORF">SAMN05216289_12736</name>
</gene>
<dbReference type="RefSeq" id="WP_092409601.1">
    <property type="nucleotide sequence ID" value="NZ_FOVF01000027.1"/>
</dbReference>
<accession>A0A1I4ZNG2</accession>
<evidence type="ECO:0000313" key="2">
    <source>
        <dbReference type="Proteomes" id="UP000198575"/>
    </source>
</evidence>
<proteinExistence type="predicted"/>
<name>A0A1I4ZNG2_9GAMM</name>
<keyword evidence="2" id="KW-1185">Reference proteome</keyword>
<dbReference type="EMBL" id="FOVF01000027">
    <property type="protein sequence ID" value="SFN51728.1"/>
    <property type="molecule type" value="Genomic_DNA"/>
</dbReference>
<organism evidence="1 2">
    <name type="scientific">Dokdonella immobilis</name>
    <dbReference type="NCBI Taxonomy" id="578942"/>
    <lineage>
        <taxon>Bacteria</taxon>
        <taxon>Pseudomonadati</taxon>
        <taxon>Pseudomonadota</taxon>
        <taxon>Gammaproteobacteria</taxon>
        <taxon>Lysobacterales</taxon>
        <taxon>Rhodanobacteraceae</taxon>
        <taxon>Dokdonella</taxon>
    </lineage>
</organism>
<dbReference type="Proteomes" id="UP000198575">
    <property type="component" value="Unassembled WGS sequence"/>
</dbReference>
<dbReference type="AlphaFoldDB" id="A0A1I4ZNG2"/>
<protein>
    <submittedName>
        <fullName evidence="1">Uncharacterized protein</fullName>
    </submittedName>
</protein>
<evidence type="ECO:0000313" key="1">
    <source>
        <dbReference type="EMBL" id="SFN51728.1"/>
    </source>
</evidence>
<sequence length="91" mass="9948">MGSIFSFGSRKADTNGSFIGWEIRYDGVLSVALIDDVPFAGISGPWPDGNYALTWWSSRDADAQPTLEFYPSMDDARQRVEDVAGQVARAA</sequence>
<reference evidence="1 2" key="1">
    <citation type="submission" date="2016-10" db="EMBL/GenBank/DDBJ databases">
        <authorList>
            <person name="de Groot N.N."/>
        </authorList>
    </citation>
    <scope>NUCLEOTIDE SEQUENCE [LARGE SCALE GENOMIC DNA]</scope>
    <source>
        <strain evidence="1 2">CGMCC 1.7659</strain>
    </source>
</reference>